<organism evidence="3 4">
    <name type="scientific">Sphingobacterium allocomposti</name>
    <dbReference type="NCBI Taxonomy" id="415956"/>
    <lineage>
        <taxon>Bacteria</taxon>
        <taxon>Pseudomonadati</taxon>
        <taxon>Bacteroidota</taxon>
        <taxon>Sphingobacteriia</taxon>
        <taxon>Sphingobacteriales</taxon>
        <taxon>Sphingobacteriaceae</taxon>
        <taxon>Sphingobacterium</taxon>
    </lineage>
</organism>
<evidence type="ECO:0000313" key="4">
    <source>
        <dbReference type="Proteomes" id="UP000325105"/>
    </source>
</evidence>
<dbReference type="OrthoDB" id="1440774at2"/>
<dbReference type="AlphaFoldDB" id="A0A5S5D6U8"/>
<evidence type="ECO:0000256" key="2">
    <source>
        <dbReference type="SAM" id="SignalP"/>
    </source>
</evidence>
<feature type="chain" id="PRO_5024344876" evidence="2">
    <location>
        <begin position="22"/>
        <end position="301"/>
    </location>
</feature>
<keyword evidence="4" id="KW-1185">Reference proteome</keyword>
<dbReference type="InterPro" id="IPR005901">
    <property type="entry name" value="GLPGLI"/>
</dbReference>
<keyword evidence="2" id="KW-0732">Signal</keyword>
<evidence type="ECO:0000256" key="1">
    <source>
        <dbReference type="SAM" id="MobiDB-lite"/>
    </source>
</evidence>
<dbReference type="Proteomes" id="UP000325105">
    <property type="component" value="Unassembled WGS sequence"/>
</dbReference>
<comment type="caution">
    <text evidence="3">The sequence shown here is derived from an EMBL/GenBank/DDBJ whole genome shotgun (WGS) entry which is preliminary data.</text>
</comment>
<gene>
    <name evidence="3" type="ORF">BC792_11844</name>
</gene>
<name>A0A5S5D6U8_9SPHI</name>
<feature type="signal peptide" evidence="2">
    <location>
        <begin position="1"/>
        <end position="21"/>
    </location>
</feature>
<protein>
    <submittedName>
        <fullName evidence="3">GLPGLI family protein</fullName>
    </submittedName>
</protein>
<feature type="region of interest" description="Disordered" evidence="1">
    <location>
        <begin position="280"/>
        <end position="301"/>
    </location>
</feature>
<dbReference type="NCBIfam" id="TIGR01200">
    <property type="entry name" value="GLPGLI"/>
    <property type="match status" value="1"/>
</dbReference>
<proteinExistence type="predicted"/>
<feature type="compositionally biased region" description="Polar residues" evidence="1">
    <location>
        <begin position="289"/>
        <end position="301"/>
    </location>
</feature>
<reference evidence="3 4" key="1">
    <citation type="submission" date="2019-07" db="EMBL/GenBank/DDBJ databases">
        <title>Genomic Encyclopedia of Archaeal and Bacterial Type Strains, Phase II (KMG-II): from individual species to whole genera.</title>
        <authorList>
            <person name="Goeker M."/>
        </authorList>
    </citation>
    <scope>NUCLEOTIDE SEQUENCE [LARGE SCALE GENOMIC DNA]</scope>
    <source>
        <strain evidence="3 4">DSM 18850</strain>
    </source>
</reference>
<accession>A0A5S5D6U8</accession>
<dbReference type="RefSeq" id="WP_148909452.1">
    <property type="nucleotide sequence ID" value="NZ_VNHX01000018.1"/>
</dbReference>
<sequence>MRKLSVLFAALCVLNSSFSKAQEKAVARVHYIFKHVNDTTQRDRHLRDEVVTYLGQHSSYYTSYSGVRANEEIERQLNDPTFDGKLIMRRRETRITDSYLIDKAEPSARQVAQVGGDAFALPCDFPQQEWSISTETKIIGGYTCQKATARYKGRDYIAWFAPDLPFSSGPWKLHGLPGLILDARDTKEEVVFEYAGFDKLENEDFLIQIPQKAIASTSKEVEKLRAAFAANPQAYIQSKNRSSQAVTVVGSGNGTAVRIGGSAATSAGSKIDASRIKSMHIQNSDDYKPSATTNNPIELTP</sequence>
<evidence type="ECO:0000313" key="3">
    <source>
        <dbReference type="EMBL" id="TYP91797.1"/>
    </source>
</evidence>
<dbReference type="Pfam" id="PF09697">
    <property type="entry name" value="Porph_ging"/>
    <property type="match status" value="1"/>
</dbReference>
<dbReference type="EMBL" id="VNHX01000018">
    <property type="protein sequence ID" value="TYP91797.1"/>
    <property type="molecule type" value="Genomic_DNA"/>
</dbReference>